<gene>
    <name evidence="6" type="ORF">HMP0721_0294</name>
</gene>
<keyword evidence="4" id="KW-1133">Transmembrane helix</keyword>
<comment type="subcellular location">
    <subcellularLocation>
        <location evidence="1">Membrane</location>
        <topology evidence="1">Single-pass membrane protein</topology>
    </subcellularLocation>
</comment>
<keyword evidence="5" id="KW-0472">Membrane</keyword>
<dbReference type="eggNOG" id="COG1704">
    <property type="taxonomic scope" value="Bacteria"/>
</dbReference>
<evidence type="ECO:0000256" key="3">
    <source>
        <dbReference type="ARBA" id="ARBA00022692"/>
    </source>
</evidence>
<organism evidence="6 7">
    <name type="scientific">Pseudoramibacter alactolyticus ATCC 23263</name>
    <dbReference type="NCBI Taxonomy" id="887929"/>
    <lineage>
        <taxon>Bacteria</taxon>
        <taxon>Bacillati</taxon>
        <taxon>Bacillota</taxon>
        <taxon>Clostridia</taxon>
        <taxon>Eubacteriales</taxon>
        <taxon>Eubacteriaceae</taxon>
        <taxon>Pseudoramibacter</taxon>
    </lineage>
</organism>
<dbReference type="InterPro" id="IPR007156">
    <property type="entry name" value="MamQ_LemA"/>
</dbReference>
<sequence length="185" mass="20585">MIAIIVIVALIVIIALWFIATKNSFVRAENQVEEGFATIDVYLKKRYDLIPNLVETVKGYARHESETLEQVIAARNTAMRTAPADLSAKIDSENALTGTLRQLFAVAEAYPDLKANANFVDLQNQLKAIEEDIANARKYYNATVKTFNNKTEVFPASIVAGMSGYTAKPYFEAADAERENVKVQF</sequence>
<dbReference type="AlphaFoldDB" id="E6ME61"/>
<accession>E6ME61</accession>
<dbReference type="InterPro" id="IPR023353">
    <property type="entry name" value="LemA-like_dom_sf"/>
</dbReference>
<dbReference type="STRING" id="887929.HMP0721_0294"/>
<name>E6ME61_9FIRM</name>
<keyword evidence="3" id="KW-0812">Transmembrane</keyword>
<reference evidence="6 7" key="1">
    <citation type="submission" date="2010-12" db="EMBL/GenBank/DDBJ databases">
        <authorList>
            <person name="Muzny D."/>
            <person name="Qin X."/>
            <person name="Deng J."/>
            <person name="Jiang H."/>
            <person name="Liu Y."/>
            <person name="Qu J."/>
            <person name="Song X.-Z."/>
            <person name="Zhang L."/>
            <person name="Thornton R."/>
            <person name="Coyle M."/>
            <person name="Francisco L."/>
            <person name="Jackson L."/>
            <person name="Javaid M."/>
            <person name="Korchina V."/>
            <person name="Kovar C."/>
            <person name="Mata R."/>
            <person name="Mathew T."/>
            <person name="Ngo R."/>
            <person name="Nguyen L."/>
            <person name="Nguyen N."/>
            <person name="Okwuonu G."/>
            <person name="Ongeri F."/>
            <person name="Pham C."/>
            <person name="Simmons D."/>
            <person name="Wilczek-Boney K."/>
            <person name="Hale W."/>
            <person name="Jakkamsetti A."/>
            <person name="Pham P."/>
            <person name="Ruth R."/>
            <person name="San Lucas F."/>
            <person name="Warren J."/>
            <person name="Zhang J."/>
            <person name="Zhao Z."/>
            <person name="Zhou C."/>
            <person name="Zhu D."/>
            <person name="Lee S."/>
            <person name="Bess C."/>
            <person name="Blankenburg K."/>
            <person name="Forbes L."/>
            <person name="Fu Q."/>
            <person name="Gubbala S."/>
            <person name="Hirani K."/>
            <person name="Jayaseelan J.C."/>
            <person name="Lara F."/>
            <person name="Munidasa M."/>
            <person name="Palculict T."/>
            <person name="Patil S."/>
            <person name="Pu L.-L."/>
            <person name="Saada N."/>
            <person name="Tang L."/>
            <person name="Weissenberger G."/>
            <person name="Zhu Y."/>
            <person name="Hemphill L."/>
            <person name="Shang Y."/>
            <person name="Youmans B."/>
            <person name="Ayvaz T."/>
            <person name="Ross M."/>
            <person name="Santibanez J."/>
            <person name="Aqrawi P."/>
            <person name="Gross S."/>
            <person name="Joshi V."/>
            <person name="Fowler G."/>
            <person name="Nazareth L."/>
            <person name="Reid J."/>
            <person name="Worley K."/>
            <person name="Petrosino J."/>
            <person name="Highlander S."/>
            <person name="Gibbs R."/>
        </authorList>
    </citation>
    <scope>NUCLEOTIDE SEQUENCE [LARGE SCALE GENOMIC DNA]</scope>
    <source>
        <strain evidence="6 7">ATCC 23263</strain>
    </source>
</reference>
<dbReference type="Proteomes" id="UP000004754">
    <property type="component" value="Unassembled WGS sequence"/>
</dbReference>
<evidence type="ECO:0000256" key="1">
    <source>
        <dbReference type="ARBA" id="ARBA00004167"/>
    </source>
</evidence>
<keyword evidence="7" id="KW-1185">Reference proteome</keyword>
<evidence type="ECO:0000256" key="2">
    <source>
        <dbReference type="ARBA" id="ARBA00008854"/>
    </source>
</evidence>
<evidence type="ECO:0000256" key="4">
    <source>
        <dbReference type="ARBA" id="ARBA00022989"/>
    </source>
</evidence>
<dbReference type="EMBL" id="AEQN01000006">
    <property type="protein sequence ID" value="EFV02608.1"/>
    <property type="molecule type" value="Genomic_DNA"/>
</dbReference>
<dbReference type="Gene3D" id="1.20.1440.20">
    <property type="entry name" value="LemA-like domain"/>
    <property type="match status" value="1"/>
</dbReference>
<evidence type="ECO:0000256" key="5">
    <source>
        <dbReference type="ARBA" id="ARBA00023136"/>
    </source>
</evidence>
<dbReference type="OrthoDB" id="9804152at2"/>
<evidence type="ECO:0000313" key="7">
    <source>
        <dbReference type="Proteomes" id="UP000004754"/>
    </source>
</evidence>
<dbReference type="SUPFAM" id="SSF140478">
    <property type="entry name" value="LemA-like"/>
    <property type="match status" value="1"/>
</dbReference>
<dbReference type="Pfam" id="PF04011">
    <property type="entry name" value="LemA"/>
    <property type="match status" value="1"/>
</dbReference>
<dbReference type="HOGENOM" id="CLU_056714_2_2_9"/>
<comment type="caution">
    <text evidence="6">The sequence shown here is derived from an EMBL/GenBank/DDBJ whole genome shotgun (WGS) entry which is preliminary data.</text>
</comment>
<dbReference type="PANTHER" id="PTHR34478">
    <property type="entry name" value="PROTEIN LEMA"/>
    <property type="match status" value="1"/>
</dbReference>
<dbReference type="PANTHER" id="PTHR34478:SF2">
    <property type="entry name" value="MEMBRANE PROTEIN"/>
    <property type="match status" value="1"/>
</dbReference>
<protein>
    <submittedName>
        <fullName evidence="6">LemA family protein</fullName>
    </submittedName>
</protein>
<dbReference type="RefSeq" id="WP_006597713.1">
    <property type="nucleotide sequence ID" value="NZ_GL622359.1"/>
</dbReference>
<comment type="similarity">
    <text evidence="2">Belongs to the LemA family.</text>
</comment>
<proteinExistence type="inferred from homology"/>
<evidence type="ECO:0000313" key="6">
    <source>
        <dbReference type="EMBL" id="EFV02608.1"/>
    </source>
</evidence>
<dbReference type="GO" id="GO:0016020">
    <property type="term" value="C:membrane"/>
    <property type="evidence" value="ECO:0007669"/>
    <property type="project" value="UniProtKB-SubCell"/>
</dbReference>